<reference evidence="1 2" key="1">
    <citation type="submission" date="2019-02" db="EMBL/GenBank/DDBJ databases">
        <title>Deep-cultivation of Planctomycetes and their phenomic and genomic characterization uncovers novel biology.</title>
        <authorList>
            <person name="Wiegand S."/>
            <person name="Jogler M."/>
            <person name="Boedeker C."/>
            <person name="Pinto D."/>
            <person name="Vollmers J."/>
            <person name="Rivas-Marin E."/>
            <person name="Kohn T."/>
            <person name="Peeters S.H."/>
            <person name="Heuer A."/>
            <person name="Rast P."/>
            <person name="Oberbeckmann S."/>
            <person name="Bunk B."/>
            <person name="Jeske O."/>
            <person name="Meyerdierks A."/>
            <person name="Storesund J.E."/>
            <person name="Kallscheuer N."/>
            <person name="Luecker S."/>
            <person name="Lage O.M."/>
            <person name="Pohl T."/>
            <person name="Merkel B.J."/>
            <person name="Hornburger P."/>
            <person name="Mueller R.-W."/>
            <person name="Bruemmer F."/>
            <person name="Labrenz M."/>
            <person name="Spormann A.M."/>
            <person name="Op Den Camp H."/>
            <person name="Overmann J."/>
            <person name="Amann R."/>
            <person name="Jetten M.S.M."/>
            <person name="Mascher T."/>
            <person name="Medema M.H."/>
            <person name="Devos D.P."/>
            <person name="Kaster A.-K."/>
            <person name="Ovreas L."/>
            <person name="Rohde M."/>
            <person name="Galperin M.Y."/>
            <person name="Jogler C."/>
        </authorList>
    </citation>
    <scope>NUCLEOTIDE SEQUENCE [LARGE SCALE GENOMIC DNA]</scope>
    <source>
        <strain evidence="1 2">Q31b</strain>
    </source>
</reference>
<dbReference type="Proteomes" id="UP000315471">
    <property type="component" value="Unassembled WGS sequence"/>
</dbReference>
<accession>A0A5C6ECR9</accession>
<evidence type="ECO:0000313" key="1">
    <source>
        <dbReference type="EMBL" id="TWU45521.1"/>
    </source>
</evidence>
<keyword evidence="2" id="KW-1185">Reference proteome</keyword>
<dbReference type="AlphaFoldDB" id="A0A5C6ECR9"/>
<comment type="caution">
    <text evidence="1">The sequence shown here is derived from an EMBL/GenBank/DDBJ whole genome shotgun (WGS) entry which is preliminary data.</text>
</comment>
<evidence type="ECO:0000313" key="2">
    <source>
        <dbReference type="Proteomes" id="UP000315471"/>
    </source>
</evidence>
<name>A0A5C6ECR9_9BACT</name>
<gene>
    <name evidence="1" type="ORF">Q31b_06940</name>
</gene>
<dbReference type="EMBL" id="SJPY01000001">
    <property type="protein sequence ID" value="TWU45521.1"/>
    <property type="molecule type" value="Genomic_DNA"/>
</dbReference>
<protein>
    <submittedName>
        <fullName evidence="1">Uncharacterized protein</fullName>
    </submittedName>
</protein>
<proteinExistence type="predicted"/>
<sequence>MQIDQWQKQLFDNADAAFARPGRKPKPDNANDKKIEALEAKSSSKTKSSLIFYRSTFS</sequence>
<organism evidence="1 2">
    <name type="scientific">Novipirellula aureliae</name>
    <dbReference type="NCBI Taxonomy" id="2527966"/>
    <lineage>
        <taxon>Bacteria</taxon>
        <taxon>Pseudomonadati</taxon>
        <taxon>Planctomycetota</taxon>
        <taxon>Planctomycetia</taxon>
        <taxon>Pirellulales</taxon>
        <taxon>Pirellulaceae</taxon>
        <taxon>Novipirellula</taxon>
    </lineage>
</organism>
<dbReference type="RefSeq" id="WP_197170829.1">
    <property type="nucleotide sequence ID" value="NZ_SJPY01000001.1"/>
</dbReference>